<dbReference type="AlphaFoldDB" id="A0AA88URT4"/>
<keyword evidence="3" id="KW-1185">Reference proteome</keyword>
<feature type="region of interest" description="Disordered" evidence="1">
    <location>
        <begin position="1"/>
        <end position="53"/>
    </location>
</feature>
<gene>
    <name evidence="2" type="ORF">RJ640_027842</name>
</gene>
<evidence type="ECO:0000313" key="2">
    <source>
        <dbReference type="EMBL" id="KAK2991951.1"/>
    </source>
</evidence>
<dbReference type="EMBL" id="JAVXUO010000450">
    <property type="protein sequence ID" value="KAK2991951.1"/>
    <property type="molecule type" value="Genomic_DNA"/>
</dbReference>
<reference evidence="2" key="1">
    <citation type="submission" date="2022-12" db="EMBL/GenBank/DDBJ databases">
        <title>Draft genome assemblies for two species of Escallonia (Escalloniales).</title>
        <authorList>
            <person name="Chanderbali A."/>
            <person name="Dervinis C."/>
            <person name="Anghel I."/>
            <person name="Soltis D."/>
            <person name="Soltis P."/>
            <person name="Zapata F."/>
        </authorList>
    </citation>
    <scope>NUCLEOTIDE SEQUENCE</scope>
    <source>
        <strain evidence="2">UCBG92.1500</strain>
        <tissue evidence="2">Leaf</tissue>
    </source>
</reference>
<accession>A0AA88URT4</accession>
<comment type="caution">
    <text evidence="2">The sequence shown here is derived from an EMBL/GenBank/DDBJ whole genome shotgun (WGS) entry which is preliminary data.</text>
</comment>
<organism evidence="2 3">
    <name type="scientific">Escallonia rubra</name>
    <dbReference type="NCBI Taxonomy" id="112253"/>
    <lineage>
        <taxon>Eukaryota</taxon>
        <taxon>Viridiplantae</taxon>
        <taxon>Streptophyta</taxon>
        <taxon>Embryophyta</taxon>
        <taxon>Tracheophyta</taxon>
        <taxon>Spermatophyta</taxon>
        <taxon>Magnoliopsida</taxon>
        <taxon>eudicotyledons</taxon>
        <taxon>Gunneridae</taxon>
        <taxon>Pentapetalae</taxon>
        <taxon>asterids</taxon>
        <taxon>campanulids</taxon>
        <taxon>Escalloniales</taxon>
        <taxon>Escalloniaceae</taxon>
        <taxon>Escallonia</taxon>
    </lineage>
</organism>
<proteinExistence type="predicted"/>
<dbReference type="Proteomes" id="UP001187471">
    <property type="component" value="Unassembled WGS sequence"/>
</dbReference>
<evidence type="ECO:0000313" key="3">
    <source>
        <dbReference type="Proteomes" id="UP001187471"/>
    </source>
</evidence>
<evidence type="ECO:0000256" key="1">
    <source>
        <dbReference type="SAM" id="MobiDB-lite"/>
    </source>
</evidence>
<dbReference type="PANTHER" id="PTHR33070:SF109">
    <property type="entry name" value="DOMAIN PROTEIN, PUTATIVE (DUF241)-RELATED"/>
    <property type="match status" value="1"/>
</dbReference>
<feature type="compositionally biased region" description="Basic and acidic residues" evidence="1">
    <location>
        <begin position="44"/>
        <end position="53"/>
    </location>
</feature>
<sequence length="97" mass="10840">MASDTSLSSRERRGKIRQVSDSLSAKQEQKGEKALRSHPSTARTEQELNKLKTWETSTAQTAEIICNGLPGMEEMYKCMDGVLSLPLTQQALPQQHH</sequence>
<dbReference type="PANTHER" id="PTHR33070">
    <property type="entry name" value="OS06G0725500 PROTEIN"/>
    <property type="match status" value="1"/>
</dbReference>
<protein>
    <submittedName>
        <fullName evidence="2">Uncharacterized protein</fullName>
    </submittedName>
</protein>
<name>A0AA88URT4_9ASTE</name>